<feature type="transmembrane region" description="Helical" evidence="12">
    <location>
        <begin position="279"/>
        <end position="303"/>
    </location>
</feature>
<evidence type="ECO:0000313" key="14">
    <source>
        <dbReference type="EMBL" id="MCQ4840585.1"/>
    </source>
</evidence>
<dbReference type="Pfam" id="PF02518">
    <property type="entry name" value="HATPase_c"/>
    <property type="match status" value="1"/>
</dbReference>
<dbReference type="Gene3D" id="6.10.340.10">
    <property type="match status" value="1"/>
</dbReference>
<dbReference type="PROSITE" id="PS50885">
    <property type="entry name" value="HAMP"/>
    <property type="match status" value="1"/>
</dbReference>
<evidence type="ECO:0000256" key="5">
    <source>
        <dbReference type="ARBA" id="ARBA00022692"/>
    </source>
</evidence>
<keyword evidence="9 12" id="KW-1133">Transmembrane helix</keyword>
<comment type="subcellular location">
    <subcellularLocation>
        <location evidence="1">Cell membrane</location>
        <topology evidence="1">Multi-pass membrane protein</topology>
    </subcellularLocation>
</comment>
<keyword evidence="15" id="KW-1185">Reference proteome</keyword>
<keyword evidence="6" id="KW-0547">Nucleotide-binding</keyword>
<dbReference type="CDD" id="cd06225">
    <property type="entry name" value="HAMP"/>
    <property type="match status" value="1"/>
</dbReference>
<keyword evidence="5 12" id="KW-0812">Transmembrane</keyword>
<evidence type="ECO:0000256" key="4">
    <source>
        <dbReference type="ARBA" id="ARBA00022679"/>
    </source>
</evidence>
<dbReference type="Pfam" id="PF06580">
    <property type="entry name" value="His_kinase"/>
    <property type="match status" value="1"/>
</dbReference>
<keyword evidence="10" id="KW-0902">Two-component regulatory system</keyword>
<name>A0ABT1S218_9FIRM</name>
<dbReference type="PANTHER" id="PTHR34220">
    <property type="entry name" value="SENSOR HISTIDINE KINASE YPDA"/>
    <property type="match status" value="1"/>
</dbReference>
<dbReference type="RefSeq" id="WP_066863293.1">
    <property type="nucleotide sequence ID" value="NZ_CABKVV010000013.1"/>
</dbReference>
<sequence>MKKQTSHKLSIKRWVILTLIFGFVATAGAVIIDIDYSMRQLKNETAAQYLSILNMQRESLDTDIGKASAILLSYKMSGKHINQLINCKDKNEAYFAVTNVTSDLESQILNSTISEIVYAYKFGFDRFGIALSSTSHISSAEKLAVKDYVESLERETAGTNYMWKPCLIGDEWYFVYNIADRDYVIGQGIRVKTIASLFQMKLDDNSSIAVLNDQEENMIDSVVARNNNQFLKNYTERYSSYNIYEDQIIVYTYSLNLYRPIFFIKDGLLSQNFLNIVRLLWSTVFFIIIICFIIFNNITFAILRPVKALNKCLESIRDGNLKAKIPIDSSVPREFSDVYNTLNEMTSRIQELKIESYESELKRTHYELQFLSIQIEPHFYLNSMKYIYALAQTKQYETLKSMILNLADCFRYLTYDNEKMVPLQKELEHVEHYLTITNSGSPSCVKIFLSVHPHAKEALVPKLLVQTFVENSIKYGANGNLEIDIDVQLYGDDCEQFLQLRISDNGKGFDEVYLSEIRKNGFNDQSGRIGLSNLYNRLKLFYPDYNYLTIYNNENGGATAEVILPAVFSVKTGKETSEA</sequence>
<keyword evidence="3" id="KW-0597">Phosphoprotein</keyword>
<dbReference type="InterPro" id="IPR003660">
    <property type="entry name" value="HAMP_dom"/>
</dbReference>
<evidence type="ECO:0000256" key="12">
    <source>
        <dbReference type="SAM" id="Phobius"/>
    </source>
</evidence>
<organism evidence="14 15">
    <name type="scientific">Neglectibacter timonensis</name>
    <dbReference type="NCBI Taxonomy" id="1776382"/>
    <lineage>
        <taxon>Bacteria</taxon>
        <taxon>Bacillati</taxon>
        <taxon>Bacillota</taxon>
        <taxon>Clostridia</taxon>
        <taxon>Eubacteriales</taxon>
        <taxon>Oscillospiraceae</taxon>
        <taxon>Neglectibacter</taxon>
    </lineage>
</organism>
<evidence type="ECO:0000256" key="9">
    <source>
        <dbReference type="ARBA" id="ARBA00022989"/>
    </source>
</evidence>
<proteinExistence type="predicted"/>
<dbReference type="InterPro" id="IPR050640">
    <property type="entry name" value="Bact_2-comp_sensor_kinase"/>
</dbReference>
<evidence type="ECO:0000256" key="3">
    <source>
        <dbReference type="ARBA" id="ARBA00022553"/>
    </source>
</evidence>
<dbReference type="SMART" id="SM00304">
    <property type="entry name" value="HAMP"/>
    <property type="match status" value="1"/>
</dbReference>
<dbReference type="InterPro" id="IPR010559">
    <property type="entry name" value="Sig_transdc_His_kin_internal"/>
</dbReference>
<dbReference type="GeneID" id="90532205"/>
<keyword evidence="4" id="KW-0808">Transferase</keyword>
<keyword evidence="7 14" id="KW-0418">Kinase</keyword>
<evidence type="ECO:0000256" key="8">
    <source>
        <dbReference type="ARBA" id="ARBA00022840"/>
    </source>
</evidence>
<reference evidence="14 15" key="1">
    <citation type="submission" date="2022-06" db="EMBL/GenBank/DDBJ databases">
        <title>Isolation of gut microbiota from human fecal samples.</title>
        <authorList>
            <person name="Pamer E.G."/>
            <person name="Barat B."/>
            <person name="Waligurski E."/>
            <person name="Medina S."/>
            <person name="Paddock L."/>
            <person name="Mostad J."/>
        </authorList>
    </citation>
    <scope>NUCLEOTIDE SEQUENCE [LARGE SCALE GENOMIC DNA]</scope>
    <source>
        <strain evidence="14 15">DFI.9.73</strain>
    </source>
</reference>
<evidence type="ECO:0000256" key="2">
    <source>
        <dbReference type="ARBA" id="ARBA00022475"/>
    </source>
</evidence>
<dbReference type="PANTHER" id="PTHR34220:SF11">
    <property type="entry name" value="SENSOR PROTEIN KINASE HPTS"/>
    <property type="match status" value="1"/>
</dbReference>
<evidence type="ECO:0000256" key="10">
    <source>
        <dbReference type="ARBA" id="ARBA00023012"/>
    </source>
</evidence>
<evidence type="ECO:0000256" key="11">
    <source>
        <dbReference type="ARBA" id="ARBA00023136"/>
    </source>
</evidence>
<dbReference type="InterPro" id="IPR036890">
    <property type="entry name" value="HATPase_C_sf"/>
</dbReference>
<gene>
    <name evidence="14" type="ORF">NE695_11755</name>
</gene>
<dbReference type="SUPFAM" id="SSF55874">
    <property type="entry name" value="ATPase domain of HSP90 chaperone/DNA topoisomerase II/histidine kinase"/>
    <property type="match status" value="1"/>
</dbReference>
<dbReference type="Proteomes" id="UP001524473">
    <property type="component" value="Unassembled WGS sequence"/>
</dbReference>
<accession>A0ABT1S218</accession>
<evidence type="ECO:0000256" key="6">
    <source>
        <dbReference type="ARBA" id="ARBA00022741"/>
    </source>
</evidence>
<keyword evidence="2" id="KW-1003">Cell membrane</keyword>
<feature type="domain" description="HAMP" evidence="13">
    <location>
        <begin position="300"/>
        <end position="354"/>
    </location>
</feature>
<dbReference type="GO" id="GO:0016301">
    <property type="term" value="F:kinase activity"/>
    <property type="evidence" value="ECO:0007669"/>
    <property type="project" value="UniProtKB-KW"/>
</dbReference>
<dbReference type="InterPro" id="IPR003594">
    <property type="entry name" value="HATPase_dom"/>
</dbReference>
<keyword evidence="11 12" id="KW-0472">Membrane</keyword>
<evidence type="ECO:0000259" key="13">
    <source>
        <dbReference type="PROSITE" id="PS50885"/>
    </source>
</evidence>
<dbReference type="EMBL" id="JANFZH010000026">
    <property type="protein sequence ID" value="MCQ4840585.1"/>
    <property type="molecule type" value="Genomic_DNA"/>
</dbReference>
<comment type="caution">
    <text evidence="14">The sequence shown here is derived from an EMBL/GenBank/DDBJ whole genome shotgun (WGS) entry which is preliminary data.</text>
</comment>
<protein>
    <submittedName>
        <fullName evidence="14">Histidine kinase</fullName>
    </submittedName>
</protein>
<dbReference type="Gene3D" id="3.30.565.10">
    <property type="entry name" value="Histidine kinase-like ATPase, C-terminal domain"/>
    <property type="match status" value="1"/>
</dbReference>
<evidence type="ECO:0000256" key="1">
    <source>
        <dbReference type="ARBA" id="ARBA00004651"/>
    </source>
</evidence>
<keyword evidence="8" id="KW-0067">ATP-binding</keyword>
<evidence type="ECO:0000313" key="15">
    <source>
        <dbReference type="Proteomes" id="UP001524473"/>
    </source>
</evidence>
<evidence type="ECO:0000256" key="7">
    <source>
        <dbReference type="ARBA" id="ARBA00022777"/>
    </source>
</evidence>